<sequence length="579" mass="65411">MDSEEDMLDANDVESLDDDFYSSGDTAVDSDDADADFEFIDNDSDDSQYTALHRHQQNYTILNEEDIRHRQEEDITRIATVLSISKVATSMLLRYYNWSVSKVHDEWFADEEKVRRAVGLLESPVVHFPNAREVTCGICFETYPCDRLHAAACGHRFCNSCWAGYMSIAINDGPGCLMLRCPDPSCGAAVGQDMINELASGEDKKKYSRYFLRSYIEDNRKTKWCAAPGCDYAVNFIVGSESYDVICHCSYSFCWNCTEEAHRPVDCGTVGKWILKNSAESENINWILANSKPCPKCKRPIEKNQGCMHITCTPPCKFEFCWLCLGVWSEHGERTGGFYACNHYEPAKQEGVSRQKALADLQQMQNVNVSNSPLEKLSDKQCQPESQLKFITEAWLQIVECWRVLKWTYAYGYYLPEHEHAKRQFFELHQCAEKELQIYLNAEGPSMDFNEFRTKLAGLTSVTHNYFENLVRALENGLSDVDSNGACGRTASSKSLGGNSKVRGGRGKGSTSKSSGSSRNLDDSGHWSCEHCTFSNVKSASVCQMGWLQHCDPQNTTLNFLTKSLPGTVDQWQGKYKIK</sequence>
<comment type="cofactor">
    <cofactor evidence="2">
        <name>Zn(2+)</name>
        <dbReference type="ChEBI" id="CHEBI:29105"/>
    </cofactor>
</comment>
<dbReference type="InterPro" id="IPR044066">
    <property type="entry name" value="TRIAD_supradom"/>
</dbReference>
<dbReference type="PANTHER" id="PTHR11685">
    <property type="entry name" value="RBR FAMILY RING FINGER AND IBR DOMAIN-CONTAINING"/>
    <property type="match status" value="1"/>
</dbReference>
<accession>A0AAN8UAA5</accession>
<evidence type="ECO:0000256" key="4">
    <source>
        <dbReference type="ARBA" id="ARBA00004906"/>
    </source>
</evidence>
<evidence type="ECO:0000256" key="9">
    <source>
        <dbReference type="ARBA" id="ARBA00022737"/>
    </source>
</evidence>
<dbReference type="InterPro" id="IPR048962">
    <property type="entry name" value="ARIH1-like_UBL"/>
</dbReference>
<evidence type="ECO:0000256" key="7">
    <source>
        <dbReference type="ARBA" id="ARBA00022679"/>
    </source>
</evidence>
<dbReference type="CDD" id="cd22583">
    <property type="entry name" value="Rcat_RBR_ARI7-like"/>
    <property type="match status" value="1"/>
</dbReference>
<comment type="catalytic activity">
    <reaction evidence="1">
        <text>[E2 ubiquitin-conjugating enzyme]-S-ubiquitinyl-L-cysteine + [acceptor protein]-L-lysine = [E2 ubiquitin-conjugating enzyme]-L-cysteine + [acceptor protein]-N(6)-ubiquitinyl-L-lysine.</text>
        <dbReference type="EC" id="2.3.2.31"/>
    </reaction>
</comment>
<dbReference type="GO" id="GO:0061630">
    <property type="term" value="F:ubiquitin protein ligase activity"/>
    <property type="evidence" value="ECO:0007669"/>
    <property type="project" value="UniProtKB-EC"/>
</dbReference>
<evidence type="ECO:0000256" key="6">
    <source>
        <dbReference type="ARBA" id="ARBA00012251"/>
    </source>
</evidence>
<evidence type="ECO:0000256" key="10">
    <source>
        <dbReference type="ARBA" id="ARBA00022771"/>
    </source>
</evidence>
<dbReference type="FunFam" id="3.30.40.10:FF:000019">
    <property type="entry name" value="RBR-type E3 ubiquitin transferase"/>
    <property type="match status" value="1"/>
</dbReference>
<proteinExistence type="inferred from homology"/>
<dbReference type="GO" id="GO:0008270">
    <property type="term" value="F:zinc ion binding"/>
    <property type="evidence" value="ECO:0007669"/>
    <property type="project" value="UniProtKB-KW"/>
</dbReference>
<name>A0AAN8UAA5_9MAGN</name>
<evidence type="ECO:0000256" key="3">
    <source>
        <dbReference type="ARBA" id="ARBA00003976"/>
    </source>
</evidence>
<comment type="function">
    <text evidence="3">Might act as an E3 ubiquitin-protein ligase, or as part of E3 complex, which accepts ubiquitin from specific E2 ubiquitin-conjugating enzymes and then transfers it to substrates.</text>
</comment>
<dbReference type="SMART" id="SM00647">
    <property type="entry name" value="IBR"/>
    <property type="match status" value="2"/>
</dbReference>
<organism evidence="17 18">
    <name type="scientific">Dillenia turbinata</name>
    <dbReference type="NCBI Taxonomy" id="194707"/>
    <lineage>
        <taxon>Eukaryota</taxon>
        <taxon>Viridiplantae</taxon>
        <taxon>Streptophyta</taxon>
        <taxon>Embryophyta</taxon>
        <taxon>Tracheophyta</taxon>
        <taxon>Spermatophyta</taxon>
        <taxon>Magnoliopsida</taxon>
        <taxon>eudicotyledons</taxon>
        <taxon>Gunneridae</taxon>
        <taxon>Pentapetalae</taxon>
        <taxon>Dilleniales</taxon>
        <taxon>Dilleniaceae</taxon>
        <taxon>Dillenia</taxon>
    </lineage>
</organism>
<protein>
    <recommendedName>
        <fullName evidence="6">RBR-type E3 ubiquitin transferase</fullName>
        <ecNumber evidence="6">2.3.2.31</ecNumber>
    </recommendedName>
</protein>
<feature type="non-terminal residue" evidence="17">
    <location>
        <position position="579"/>
    </location>
</feature>
<dbReference type="Gene3D" id="3.30.40.10">
    <property type="entry name" value="Zinc/RING finger domain, C3HC4 (zinc finger)"/>
    <property type="match status" value="1"/>
</dbReference>
<keyword evidence="12" id="KW-0862">Zinc</keyword>
<evidence type="ECO:0000256" key="2">
    <source>
        <dbReference type="ARBA" id="ARBA00001947"/>
    </source>
</evidence>
<feature type="domain" description="RING-type" evidence="16">
    <location>
        <begin position="132"/>
        <end position="345"/>
    </location>
</feature>
<evidence type="ECO:0000256" key="12">
    <source>
        <dbReference type="ARBA" id="ARBA00022833"/>
    </source>
</evidence>
<dbReference type="InterPro" id="IPR013083">
    <property type="entry name" value="Znf_RING/FYVE/PHD"/>
</dbReference>
<reference evidence="17 18" key="1">
    <citation type="submission" date="2023-12" db="EMBL/GenBank/DDBJ databases">
        <title>A high-quality genome assembly for Dillenia turbinata (Dilleniales).</title>
        <authorList>
            <person name="Chanderbali A."/>
        </authorList>
    </citation>
    <scope>NUCLEOTIDE SEQUENCE [LARGE SCALE GENOMIC DNA]</scope>
    <source>
        <strain evidence="17">LSX21</strain>
        <tissue evidence="17">Leaf</tissue>
    </source>
</reference>
<dbReference type="PROSITE" id="PS50089">
    <property type="entry name" value="ZF_RING_2"/>
    <property type="match status" value="1"/>
</dbReference>
<gene>
    <name evidence="17" type="ORF">RJ641_023863</name>
</gene>
<evidence type="ECO:0000256" key="11">
    <source>
        <dbReference type="ARBA" id="ARBA00022786"/>
    </source>
</evidence>
<evidence type="ECO:0000259" key="16">
    <source>
        <dbReference type="PROSITE" id="PS51873"/>
    </source>
</evidence>
<evidence type="ECO:0000256" key="1">
    <source>
        <dbReference type="ARBA" id="ARBA00001798"/>
    </source>
</evidence>
<evidence type="ECO:0000313" key="17">
    <source>
        <dbReference type="EMBL" id="KAK6911770.1"/>
    </source>
</evidence>
<dbReference type="CDD" id="cd20346">
    <property type="entry name" value="BRcat_RBR_ANKIB1"/>
    <property type="match status" value="1"/>
</dbReference>
<feature type="region of interest" description="Disordered" evidence="14">
    <location>
        <begin position="490"/>
        <end position="524"/>
    </location>
</feature>
<feature type="domain" description="RING-type" evidence="15">
    <location>
        <begin position="136"/>
        <end position="180"/>
    </location>
</feature>
<dbReference type="InterPro" id="IPR031127">
    <property type="entry name" value="E3_UB_ligase_RBR"/>
</dbReference>
<dbReference type="AlphaFoldDB" id="A0AAN8UAA5"/>
<dbReference type="Pfam" id="PF21235">
    <property type="entry name" value="UBA_ARI1"/>
    <property type="match status" value="1"/>
</dbReference>
<dbReference type="Proteomes" id="UP001370490">
    <property type="component" value="Unassembled WGS sequence"/>
</dbReference>
<evidence type="ECO:0000256" key="8">
    <source>
        <dbReference type="ARBA" id="ARBA00022723"/>
    </source>
</evidence>
<feature type="region of interest" description="Disordered" evidence="14">
    <location>
        <begin position="1"/>
        <end position="34"/>
    </location>
</feature>
<evidence type="ECO:0000259" key="15">
    <source>
        <dbReference type="PROSITE" id="PS50089"/>
    </source>
</evidence>
<dbReference type="InterPro" id="IPR001841">
    <property type="entry name" value="Znf_RING"/>
</dbReference>
<dbReference type="EMBL" id="JBAMMX010000028">
    <property type="protein sequence ID" value="KAK6911770.1"/>
    <property type="molecule type" value="Genomic_DNA"/>
</dbReference>
<keyword evidence="9" id="KW-0677">Repeat</keyword>
<keyword evidence="18" id="KW-1185">Reference proteome</keyword>
<comment type="pathway">
    <text evidence="4">Protein modification; protein ubiquitination.</text>
</comment>
<evidence type="ECO:0000256" key="13">
    <source>
        <dbReference type="PROSITE-ProRule" id="PRU00175"/>
    </source>
</evidence>
<dbReference type="InterPro" id="IPR002867">
    <property type="entry name" value="IBR_dom"/>
</dbReference>
<dbReference type="SUPFAM" id="SSF57850">
    <property type="entry name" value="RING/U-box"/>
    <property type="match status" value="3"/>
</dbReference>
<dbReference type="PROSITE" id="PS51873">
    <property type="entry name" value="TRIAD"/>
    <property type="match status" value="1"/>
</dbReference>
<evidence type="ECO:0000256" key="5">
    <source>
        <dbReference type="ARBA" id="ARBA00005884"/>
    </source>
</evidence>
<dbReference type="EC" id="2.3.2.31" evidence="6"/>
<keyword evidence="10 13" id="KW-0863">Zinc-finger</keyword>
<dbReference type="Pfam" id="PF22191">
    <property type="entry name" value="IBR_1"/>
    <property type="match status" value="1"/>
</dbReference>
<evidence type="ECO:0000313" key="18">
    <source>
        <dbReference type="Proteomes" id="UP001370490"/>
    </source>
</evidence>
<comment type="caution">
    <text evidence="17">The sequence shown here is derived from an EMBL/GenBank/DDBJ whole genome shotgun (WGS) entry which is preliminary data.</text>
</comment>
<dbReference type="Gene3D" id="1.20.120.1750">
    <property type="match status" value="1"/>
</dbReference>
<evidence type="ECO:0000256" key="14">
    <source>
        <dbReference type="SAM" id="MobiDB-lite"/>
    </source>
</evidence>
<comment type="similarity">
    <text evidence="5">Belongs to the RBR family. Ariadne subfamily.</text>
</comment>
<dbReference type="Pfam" id="PF01485">
    <property type="entry name" value="IBR"/>
    <property type="match status" value="1"/>
</dbReference>
<feature type="compositionally biased region" description="Acidic residues" evidence="14">
    <location>
        <begin position="1"/>
        <end position="20"/>
    </location>
</feature>
<dbReference type="GO" id="GO:0016567">
    <property type="term" value="P:protein ubiquitination"/>
    <property type="evidence" value="ECO:0007669"/>
    <property type="project" value="InterPro"/>
</dbReference>
<keyword evidence="7" id="KW-0808">Transferase</keyword>
<keyword evidence="8" id="KW-0479">Metal-binding</keyword>
<keyword evidence="11" id="KW-0833">Ubl conjugation pathway</keyword>
<feature type="compositionally biased region" description="Low complexity" evidence="14">
    <location>
        <begin position="509"/>
        <end position="519"/>
    </location>
</feature>